<keyword evidence="8" id="KW-0732">Signal</keyword>
<dbReference type="PANTHER" id="PTHR30535">
    <property type="entry name" value="VITAMIN B12-BINDING PROTEIN"/>
    <property type="match status" value="1"/>
</dbReference>
<keyword evidence="4" id="KW-0813">Transport</keyword>
<dbReference type="PANTHER" id="PTHR30535:SF36">
    <property type="entry name" value="HIGH-AFFINITY HEME UPTAKE SYSTEM PROTEIN ISDE"/>
    <property type="match status" value="1"/>
</dbReference>
<evidence type="ECO:0000256" key="7">
    <source>
        <dbReference type="ARBA" id="ARBA00022723"/>
    </source>
</evidence>
<evidence type="ECO:0000256" key="14">
    <source>
        <dbReference type="ARBA" id="ARBA00031463"/>
    </source>
</evidence>
<keyword evidence="6" id="KW-0349">Heme</keyword>
<keyword evidence="12" id="KW-0449">Lipoprotein</keyword>
<evidence type="ECO:0000256" key="13">
    <source>
        <dbReference type="ARBA" id="ARBA00031148"/>
    </source>
</evidence>
<evidence type="ECO:0000256" key="3">
    <source>
        <dbReference type="ARBA" id="ARBA00015862"/>
    </source>
</evidence>
<name>A0ABS4J220_9BACL</name>
<dbReference type="InterPro" id="IPR002491">
    <property type="entry name" value="ABC_transptr_periplasmic_BD"/>
</dbReference>
<evidence type="ECO:0000256" key="4">
    <source>
        <dbReference type="ARBA" id="ARBA00022448"/>
    </source>
</evidence>
<dbReference type="Proteomes" id="UP001519287">
    <property type="component" value="Unassembled WGS sequence"/>
</dbReference>
<dbReference type="EMBL" id="JAGGLB010000017">
    <property type="protein sequence ID" value="MBP1993176.1"/>
    <property type="molecule type" value="Genomic_DNA"/>
</dbReference>
<evidence type="ECO:0000256" key="9">
    <source>
        <dbReference type="ARBA" id="ARBA00023004"/>
    </source>
</evidence>
<sequence length="353" mass="37934">MVEKKGAGIMIGSWKGRLTAAGYGWRIPIMIAAVVLCLAGCAGGDRNEGTVGGNAPSSPQVNSQVNSQVIPDGANAINDGKSEGGAANDQSSTSNGGEHRIVSTTVAITQIMDMLEIDLVGVPTSVKTLPERYKGVMKVGNPMSPDMELVKSLKPTEVLSVTTLQYDLEPVFENAKIGAAFLDLTSLERMQEEIVKLGDKYGKSEKAAEIVSEYDATLKEIRSVTEGKEAPKVLILLGVPGSYLVATEHSYIGDLVRLLGGVNIVQGEKVEFLASNTEYLHQSNPDVILRAAHGMPDEVVKMFDEEFKKNDIWRHFKAVQMGQVYDLPEPLFGTTGNLAVGEALKALLPMLYP</sequence>
<keyword evidence="18" id="KW-1185">Reference proteome</keyword>
<evidence type="ECO:0000256" key="6">
    <source>
        <dbReference type="ARBA" id="ARBA00022617"/>
    </source>
</evidence>
<keyword evidence="11" id="KW-0564">Palmitate</keyword>
<comment type="cofactor">
    <cofactor evidence="1">
        <name>heme b</name>
        <dbReference type="ChEBI" id="CHEBI:60344"/>
    </cofactor>
</comment>
<dbReference type="SUPFAM" id="SSF53807">
    <property type="entry name" value="Helical backbone' metal receptor"/>
    <property type="match status" value="1"/>
</dbReference>
<reference evidence="17 18" key="1">
    <citation type="submission" date="2021-03" db="EMBL/GenBank/DDBJ databases">
        <title>Genomic Encyclopedia of Type Strains, Phase IV (KMG-IV): sequencing the most valuable type-strain genomes for metagenomic binning, comparative biology and taxonomic classification.</title>
        <authorList>
            <person name="Goeker M."/>
        </authorList>
    </citation>
    <scope>NUCLEOTIDE SEQUENCE [LARGE SCALE GENOMIC DNA]</scope>
    <source>
        <strain evidence="17 18">DSM 26048</strain>
    </source>
</reference>
<dbReference type="InterPro" id="IPR050902">
    <property type="entry name" value="ABC_Transporter_SBP"/>
</dbReference>
<evidence type="ECO:0000256" key="2">
    <source>
        <dbReference type="ARBA" id="ARBA00008814"/>
    </source>
</evidence>
<dbReference type="NCBIfam" id="TIGR03659">
    <property type="entry name" value="IsdE"/>
    <property type="match status" value="1"/>
</dbReference>
<proteinExistence type="inferred from homology"/>
<evidence type="ECO:0000256" key="12">
    <source>
        <dbReference type="ARBA" id="ARBA00023288"/>
    </source>
</evidence>
<keyword evidence="10" id="KW-0472">Membrane</keyword>
<keyword evidence="7" id="KW-0479">Metal-binding</keyword>
<dbReference type="Gene3D" id="3.40.50.1980">
    <property type="entry name" value="Nitrogenase molybdenum iron protein domain"/>
    <property type="match status" value="2"/>
</dbReference>
<evidence type="ECO:0000256" key="8">
    <source>
        <dbReference type="ARBA" id="ARBA00022729"/>
    </source>
</evidence>
<protein>
    <recommendedName>
        <fullName evidence="3">High-affinity heme uptake system protein IsdE</fullName>
    </recommendedName>
    <alternativeName>
        <fullName evidence="14">Iron-regulated surface determinant protein E</fullName>
    </alternativeName>
    <alternativeName>
        <fullName evidence="13">Staphylococcal iron-regulated protein F</fullName>
    </alternativeName>
</protein>
<evidence type="ECO:0000259" key="16">
    <source>
        <dbReference type="PROSITE" id="PS50983"/>
    </source>
</evidence>
<feature type="region of interest" description="Disordered" evidence="15">
    <location>
        <begin position="71"/>
        <end position="99"/>
    </location>
</feature>
<evidence type="ECO:0000313" key="17">
    <source>
        <dbReference type="EMBL" id="MBP1993176.1"/>
    </source>
</evidence>
<evidence type="ECO:0000256" key="1">
    <source>
        <dbReference type="ARBA" id="ARBA00001970"/>
    </source>
</evidence>
<keyword evidence="9" id="KW-0408">Iron</keyword>
<evidence type="ECO:0000256" key="5">
    <source>
        <dbReference type="ARBA" id="ARBA00022475"/>
    </source>
</evidence>
<evidence type="ECO:0000256" key="15">
    <source>
        <dbReference type="SAM" id="MobiDB-lite"/>
    </source>
</evidence>
<dbReference type="InterPro" id="IPR019957">
    <property type="entry name" value="ABC_transptr_haem-bd_IsdE"/>
</dbReference>
<evidence type="ECO:0000256" key="10">
    <source>
        <dbReference type="ARBA" id="ARBA00023136"/>
    </source>
</evidence>
<feature type="compositionally biased region" description="Polar residues" evidence="15">
    <location>
        <begin position="88"/>
        <end position="99"/>
    </location>
</feature>
<organism evidence="17 18">
    <name type="scientific">Paenibacillus eucommiae</name>
    <dbReference type="NCBI Taxonomy" id="1355755"/>
    <lineage>
        <taxon>Bacteria</taxon>
        <taxon>Bacillati</taxon>
        <taxon>Bacillota</taxon>
        <taxon>Bacilli</taxon>
        <taxon>Bacillales</taxon>
        <taxon>Paenibacillaceae</taxon>
        <taxon>Paenibacillus</taxon>
    </lineage>
</organism>
<feature type="domain" description="Fe/B12 periplasmic-binding" evidence="16">
    <location>
        <begin position="100"/>
        <end position="353"/>
    </location>
</feature>
<gene>
    <name evidence="17" type="ORF">J2Z66_004793</name>
</gene>
<comment type="caution">
    <text evidence="17">The sequence shown here is derived from an EMBL/GenBank/DDBJ whole genome shotgun (WGS) entry which is preliminary data.</text>
</comment>
<dbReference type="PROSITE" id="PS50983">
    <property type="entry name" value="FE_B12_PBP"/>
    <property type="match status" value="1"/>
</dbReference>
<dbReference type="Pfam" id="PF01497">
    <property type="entry name" value="Peripla_BP_2"/>
    <property type="match status" value="1"/>
</dbReference>
<evidence type="ECO:0000313" key="18">
    <source>
        <dbReference type="Proteomes" id="UP001519287"/>
    </source>
</evidence>
<accession>A0ABS4J220</accession>
<keyword evidence="5" id="KW-1003">Cell membrane</keyword>
<comment type="similarity">
    <text evidence="2">Belongs to the bacterial solute-binding protein 8 family.</text>
</comment>
<evidence type="ECO:0000256" key="11">
    <source>
        <dbReference type="ARBA" id="ARBA00023139"/>
    </source>
</evidence>